<dbReference type="InterPro" id="IPR052528">
    <property type="entry name" value="Sugar_transport-like"/>
</dbReference>
<comment type="caution">
    <text evidence="2">The sequence shown here is derived from an EMBL/GenBank/DDBJ whole genome shotgun (WGS) entry which is preliminary data.</text>
</comment>
<feature type="transmembrane region" description="Helical" evidence="1">
    <location>
        <begin position="199"/>
        <end position="222"/>
    </location>
</feature>
<evidence type="ECO:0000313" key="2">
    <source>
        <dbReference type="EMBL" id="GAH16582.1"/>
    </source>
</evidence>
<dbReference type="Gene3D" id="1.20.1250.20">
    <property type="entry name" value="MFS general substrate transporter like domains"/>
    <property type="match status" value="1"/>
</dbReference>
<feature type="transmembrane region" description="Helical" evidence="1">
    <location>
        <begin position="64"/>
        <end position="84"/>
    </location>
</feature>
<reference evidence="2" key="1">
    <citation type="journal article" date="2014" name="Front. Microbiol.">
        <title>High frequency of phylogenetically diverse reductive dehalogenase-homologous genes in deep subseafloor sedimentary metagenomes.</title>
        <authorList>
            <person name="Kawai M."/>
            <person name="Futagami T."/>
            <person name="Toyoda A."/>
            <person name="Takaki Y."/>
            <person name="Nishi S."/>
            <person name="Hori S."/>
            <person name="Arai W."/>
            <person name="Tsubouchi T."/>
            <person name="Morono Y."/>
            <person name="Uchiyama I."/>
            <person name="Ito T."/>
            <person name="Fujiyama A."/>
            <person name="Inagaki F."/>
            <person name="Takami H."/>
        </authorList>
    </citation>
    <scope>NUCLEOTIDE SEQUENCE</scope>
    <source>
        <strain evidence="2">Expedition CK06-06</strain>
    </source>
</reference>
<evidence type="ECO:0008006" key="3">
    <source>
        <dbReference type="Google" id="ProtNLM"/>
    </source>
</evidence>
<keyword evidence="1" id="KW-0472">Membrane</keyword>
<feature type="transmembrane region" description="Helical" evidence="1">
    <location>
        <begin position="90"/>
        <end position="118"/>
    </location>
</feature>
<name>X1D8N4_9ZZZZ</name>
<dbReference type="PANTHER" id="PTHR23526:SF2">
    <property type="entry name" value="MAJOR FACILITATOR SUPERFAMILY (MFS) PROFILE DOMAIN-CONTAINING PROTEIN"/>
    <property type="match status" value="1"/>
</dbReference>
<feature type="non-terminal residue" evidence="2">
    <location>
        <position position="1"/>
    </location>
</feature>
<keyword evidence="1" id="KW-0812">Transmembrane</keyword>
<dbReference type="EMBL" id="BART01030353">
    <property type="protein sequence ID" value="GAH16582.1"/>
    <property type="molecule type" value="Genomic_DNA"/>
</dbReference>
<feature type="transmembrane region" description="Helical" evidence="1">
    <location>
        <begin position="242"/>
        <end position="261"/>
    </location>
</feature>
<dbReference type="SUPFAM" id="SSF103473">
    <property type="entry name" value="MFS general substrate transporter"/>
    <property type="match status" value="1"/>
</dbReference>
<dbReference type="AlphaFoldDB" id="X1D8N4"/>
<sequence>ESIAFIGAAIFIIALIYLVSIPYAIWGVKESEEMKQFRVKLDQEAKEHEPVTKVVKRIFKDKNWMGLIIAFLIWGTGGLCYIGGMNYFVLHYLGLGIEVMVLPGLLLIASAVVSIPFWVKFSRKISAKKLYIVGLSFSAIGFFAFYFVIDYTGYVIMSAFMGIVWGGNWGIVNKMVQAQAIDNATVTNGKREEASYAGIFRVFSAFTYFFQSLIFVVVWTLTGYTPEKRANQTELARLGLKLNVSLIPAALAVVSILIFALS</sequence>
<dbReference type="PANTHER" id="PTHR23526">
    <property type="entry name" value="INTEGRAL MEMBRANE TRANSPORT PROTEIN-RELATED"/>
    <property type="match status" value="1"/>
</dbReference>
<organism evidence="2">
    <name type="scientific">marine sediment metagenome</name>
    <dbReference type="NCBI Taxonomy" id="412755"/>
    <lineage>
        <taxon>unclassified sequences</taxon>
        <taxon>metagenomes</taxon>
        <taxon>ecological metagenomes</taxon>
    </lineage>
</organism>
<dbReference type="InterPro" id="IPR036259">
    <property type="entry name" value="MFS_trans_sf"/>
</dbReference>
<evidence type="ECO:0000256" key="1">
    <source>
        <dbReference type="SAM" id="Phobius"/>
    </source>
</evidence>
<accession>X1D8N4</accession>
<keyword evidence="1" id="KW-1133">Transmembrane helix</keyword>
<feature type="transmembrane region" description="Helical" evidence="1">
    <location>
        <begin position="6"/>
        <end position="28"/>
    </location>
</feature>
<proteinExistence type="predicted"/>
<feature type="transmembrane region" description="Helical" evidence="1">
    <location>
        <begin position="154"/>
        <end position="172"/>
    </location>
</feature>
<feature type="non-terminal residue" evidence="2">
    <location>
        <position position="262"/>
    </location>
</feature>
<protein>
    <recommendedName>
        <fullName evidence="3">Major facilitator superfamily (MFS) profile domain-containing protein</fullName>
    </recommendedName>
</protein>
<dbReference type="Pfam" id="PF13347">
    <property type="entry name" value="MFS_2"/>
    <property type="match status" value="1"/>
</dbReference>
<gene>
    <name evidence="2" type="ORF">S01H4_53025</name>
</gene>
<feature type="transmembrane region" description="Helical" evidence="1">
    <location>
        <begin position="130"/>
        <end position="148"/>
    </location>
</feature>